<keyword evidence="1" id="KW-0677">Repeat</keyword>
<organism evidence="4 6">
    <name type="scientific">Photinus pyralis</name>
    <name type="common">Common eastern firefly</name>
    <name type="synonym">Lampyris pyralis</name>
    <dbReference type="NCBI Taxonomy" id="7054"/>
    <lineage>
        <taxon>Eukaryota</taxon>
        <taxon>Metazoa</taxon>
        <taxon>Ecdysozoa</taxon>
        <taxon>Arthropoda</taxon>
        <taxon>Hexapoda</taxon>
        <taxon>Insecta</taxon>
        <taxon>Pterygota</taxon>
        <taxon>Neoptera</taxon>
        <taxon>Endopterygota</taxon>
        <taxon>Coleoptera</taxon>
        <taxon>Polyphaga</taxon>
        <taxon>Elateriformia</taxon>
        <taxon>Elateroidea</taxon>
        <taxon>Lampyridae</taxon>
        <taxon>Lampyrinae</taxon>
        <taxon>Photinus</taxon>
    </lineage>
</organism>
<protein>
    <submittedName>
        <fullName evidence="4">Uncharacterized protein</fullName>
    </submittedName>
</protein>
<evidence type="ECO:0000256" key="3">
    <source>
        <dbReference type="PROSITE-ProRule" id="PRU00023"/>
    </source>
</evidence>
<evidence type="ECO:0000256" key="1">
    <source>
        <dbReference type="ARBA" id="ARBA00022737"/>
    </source>
</evidence>
<keyword evidence="6" id="KW-1185">Reference proteome</keyword>
<feature type="repeat" description="ANK" evidence="3">
    <location>
        <begin position="152"/>
        <end position="184"/>
    </location>
</feature>
<evidence type="ECO:0000313" key="4">
    <source>
        <dbReference type="EMBL" id="KAB0790699.1"/>
    </source>
</evidence>
<feature type="repeat" description="ANK" evidence="3">
    <location>
        <begin position="318"/>
        <end position="350"/>
    </location>
</feature>
<feature type="repeat" description="ANK" evidence="3">
    <location>
        <begin position="351"/>
        <end position="377"/>
    </location>
</feature>
<feature type="repeat" description="ANK" evidence="3">
    <location>
        <begin position="587"/>
        <end position="619"/>
    </location>
</feature>
<dbReference type="Gene3D" id="1.25.40.20">
    <property type="entry name" value="Ankyrin repeat-containing domain"/>
    <property type="match status" value="9"/>
</dbReference>
<dbReference type="InParanoid" id="A0A5N4A079"/>
<accession>A0A5N4A079</accession>
<feature type="repeat" description="ANK" evidence="3">
    <location>
        <begin position="251"/>
        <end position="283"/>
    </location>
</feature>
<feature type="repeat" description="ANK" evidence="3">
    <location>
        <begin position="554"/>
        <end position="586"/>
    </location>
</feature>
<keyword evidence="2 3" id="KW-0040">ANK repeat</keyword>
<comment type="caution">
    <text evidence="4">The sequence shown here is derived from an EMBL/GenBank/DDBJ whole genome shotgun (WGS) entry which is preliminary data.</text>
</comment>
<dbReference type="Pfam" id="PF13637">
    <property type="entry name" value="Ank_4"/>
    <property type="match status" value="1"/>
</dbReference>
<feature type="repeat" description="ANK" evidence="3">
    <location>
        <begin position="50"/>
        <end position="82"/>
    </location>
</feature>
<feature type="repeat" description="ANK" evidence="3">
    <location>
        <begin position="451"/>
        <end position="483"/>
    </location>
</feature>
<sequence length="1272" mass="138982">MQRFRTSSRNFSEAKLDQQPILVQAIFSSELDSVRSVLECPVDVNCKDKDMRTPLHAAAFVGDPEIAELLIKNGARVNCKDFWFNTPLHLACCGDSPLMVQLLIDQQATVFAKNRHGQTPLHVAVASNSYECCECLLNHTASVADINAVDQFERTAMHNAARNGKPNIIGLLITKGCLVNPCDTRFNRPLHFAACTDNLDAVQLLLRAGGDINAKDRNQCTPLHLAAACGVVGTCRLLISEGAQVDAKNAYGNTPLHMACLNGHPDICEVLISCGANIEATNHRGRTPLHIAAASSQGVDCLNYLVEKQVNINMQSFDGRTPLHMTAIHGRFTRSKTLIDKGAIVDCVDKNGCTPLHIAARYGHDLLANTLLSFGADPLRKGYEGRTPLHMSCMSGYIECCRKLLQIQGVDLNTTDDSGKTALHYAAYIGSPECMDLLVSNGAAYNITDKVGRLPLHYAAVKGHYQCVFTLVGLGSAVNSCDVEGCSALHLASAYDLWGECVDYLLQHKADPKLQDLKGFTPIHYAVAGNNSTALKSLLAAVGNNVALYGPGVPQTTPLHIAAHKGNHDILQLLLPYFHHVNIVTEDGLTPLLLSSRWGHTNCIQMLLRYGAQVAMCDDIHKMSPIHYSAQKRHLHSLALLLDNAEDKNVADLPDRLQRTALMLAVSQGNNVCAKTLLKCNADPNKVDVDKHSPLFRAVGNLKNRSNAVQILIAHGAKVNLVDIHGKTVLHLSAACGNLFAMKMIIKQMKLSEATALDNQDLTALHWACYNGKSACVEFLLENKLYEKIIGNPFSPVHCAVIGGEKCLRALCDHYGRDIVNLKDANNRTPLHIAALHGKIECAKYLLENGAELDCKDSNGRTPLLAAAQNGKTQILDIFLNSKCDIAVCDNNGNTALHLACLKKHNHSALLLLKHIDDANVVNMVNNERKTPLHLAARNGLVSATRHLIKQGASVLALDINGMTPALCCAPNTSVAQCLSIILANYTESPQEFKASTVLNSAIPKKKHRTSLHTYPKESQTRISLIQNPDYFERKKSARSHAVKRWTKKGLVDCDCVLIEKHKEEGGTRVNEGEYLGHSLHRSQSCMAINCQKSRPDFDLVSRAVNKVSKQLLGGSSLSREDLFKITARVIARMEGQSLIEIMLDEEKAKIEQFGAESKLKVIETSNDDDIVKVDLVLRQEENQSRVALEKIELSEEDKGRGDSQSGGVTHLRAHHVLPLAIFPNNSLNTETQTAVVEDHMTINGTISLVPFAVVVEELKRSLISLDGSIEA</sequence>
<dbReference type="InterPro" id="IPR036770">
    <property type="entry name" value="Ankyrin_rpt-contain_sf"/>
</dbReference>
<dbReference type="SUPFAM" id="SSF48403">
    <property type="entry name" value="Ankyrin repeat"/>
    <property type="match status" value="3"/>
</dbReference>
<feature type="repeat" description="ANK" evidence="3">
    <location>
        <begin position="116"/>
        <end position="148"/>
    </location>
</feature>
<feature type="repeat" description="ANK" evidence="3">
    <location>
        <begin position="418"/>
        <end position="450"/>
    </location>
</feature>
<dbReference type="InterPro" id="IPR051165">
    <property type="entry name" value="Multifunctional_ANK_Repeat"/>
</dbReference>
<proteinExistence type="predicted"/>
<feature type="repeat" description="ANK" evidence="3">
    <location>
        <begin position="185"/>
        <end position="217"/>
    </location>
</feature>
<dbReference type="PANTHER" id="PTHR24123:SF33">
    <property type="entry name" value="PROTEIN HOS4"/>
    <property type="match status" value="1"/>
</dbReference>
<reference evidence="4" key="2">
    <citation type="submission" date="2019-08" db="EMBL/GenBank/DDBJ databases">
        <authorList>
            <consortium name="Photinus pyralis genome working group"/>
            <person name="Fallon T.R."/>
            <person name="Sander Lower S.E."/>
            <person name="Weng J.-K."/>
        </authorList>
    </citation>
    <scope>NUCLEOTIDE SEQUENCE</scope>
    <source>
        <strain evidence="4">1611_PpyrPB1</strain>
        <tissue evidence="4">Whole body</tissue>
    </source>
</reference>
<dbReference type="Pfam" id="PF00023">
    <property type="entry name" value="Ank"/>
    <property type="match status" value="4"/>
</dbReference>
<evidence type="ECO:0000256" key="2">
    <source>
        <dbReference type="ARBA" id="ARBA00023043"/>
    </source>
</evidence>
<dbReference type="Proteomes" id="UP000327044">
    <property type="component" value="Unassembled WGS sequence"/>
</dbReference>
<dbReference type="PANTHER" id="PTHR24123">
    <property type="entry name" value="ANKYRIN REPEAT-CONTAINING"/>
    <property type="match status" value="1"/>
</dbReference>
<feature type="repeat" description="ANK" evidence="3">
    <location>
        <begin position="484"/>
        <end position="517"/>
    </location>
</feature>
<dbReference type="AlphaFoldDB" id="A0A5N4A079"/>
<name>A0A5N4A079_PHOPY</name>
<dbReference type="SMART" id="SM00248">
    <property type="entry name" value="ANK"/>
    <property type="match status" value="27"/>
</dbReference>
<feature type="repeat" description="ANK" evidence="3">
    <location>
        <begin position="892"/>
        <end position="924"/>
    </location>
</feature>
<dbReference type="OrthoDB" id="6593077at2759"/>
<dbReference type="EMBL" id="VVIM01000011">
    <property type="protein sequence ID" value="KAB0790968.1"/>
    <property type="molecule type" value="Genomic_DNA"/>
</dbReference>
<feature type="repeat" description="ANK" evidence="3">
    <location>
        <begin position="284"/>
        <end position="317"/>
    </location>
</feature>
<feature type="repeat" description="ANK" evidence="3">
    <location>
        <begin position="384"/>
        <end position="417"/>
    </location>
</feature>
<reference evidence="4 6" key="1">
    <citation type="journal article" date="2018" name="Elife">
        <title>Firefly genomes illuminate parallel origins of bioluminescence in beetles.</title>
        <authorList>
            <person name="Fallon T.R."/>
            <person name="Lower S.E."/>
            <person name="Chang C.H."/>
            <person name="Bessho-Uehara M."/>
            <person name="Martin G.J."/>
            <person name="Bewick A.J."/>
            <person name="Behringer M."/>
            <person name="Debat H.J."/>
            <person name="Wong I."/>
            <person name="Day J.C."/>
            <person name="Suvorov A."/>
            <person name="Silva C.J."/>
            <person name="Stanger-Hall K.F."/>
            <person name="Hall D.W."/>
            <person name="Schmitz R.J."/>
            <person name="Nelson D.R."/>
            <person name="Lewis S.M."/>
            <person name="Shigenobu S."/>
            <person name="Bybee S.M."/>
            <person name="Larracuente A.M."/>
            <person name="Oba Y."/>
            <person name="Weng J.K."/>
        </authorList>
    </citation>
    <scope>NUCLEOTIDE SEQUENCE [LARGE SCALE GENOMIC DNA]</scope>
    <source>
        <strain evidence="4">1611_PpyrPB1</strain>
        <tissue evidence="4">Whole body</tissue>
    </source>
</reference>
<feature type="repeat" description="ANK" evidence="3">
    <location>
        <begin position="826"/>
        <end position="858"/>
    </location>
</feature>
<evidence type="ECO:0000313" key="5">
    <source>
        <dbReference type="EMBL" id="KAB0790968.1"/>
    </source>
</evidence>
<feature type="repeat" description="ANK" evidence="3">
    <location>
        <begin position="928"/>
        <end position="960"/>
    </location>
</feature>
<dbReference type="Pfam" id="PF12796">
    <property type="entry name" value="Ank_2"/>
    <property type="match status" value="8"/>
</dbReference>
<dbReference type="PRINTS" id="PR01415">
    <property type="entry name" value="ANKYRIN"/>
</dbReference>
<dbReference type="PROSITE" id="PS50088">
    <property type="entry name" value="ANK_REPEAT"/>
    <property type="match status" value="19"/>
</dbReference>
<feature type="repeat" description="ANK" evidence="3">
    <location>
        <begin position="218"/>
        <end position="250"/>
    </location>
</feature>
<dbReference type="EMBL" id="VVIM01000887">
    <property type="protein sequence ID" value="KAB0790699.1"/>
    <property type="molecule type" value="Genomic_DNA"/>
</dbReference>
<evidence type="ECO:0000313" key="6">
    <source>
        <dbReference type="Proteomes" id="UP000327044"/>
    </source>
</evidence>
<dbReference type="InterPro" id="IPR002110">
    <property type="entry name" value="Ankyrin_rpt"/>
</dbReference>
<gene>
    <name evidence="5" type="ORF">PPYR_02768</name>
    <name evidence="4" type="ORF">PPYR_14856</name>
</gene>
<dbReference type="PROSITE" id="PS50297">
    <property type="entry name" value="ANK_REP_REGION"/>
    <property type="match status" value="16"/>
</dbReference>
<feature type="repeat" description="ANK" evidence="3">
    <location>
        <begin position="859"/>
        <end position="891"/>
    </location>
</feature>